<dbReference type="RefSeq" id="WP_247242850.1">
    <property type="nucleotide sequence ID" value="NZ_JALJRA010000003.1"/>
</dbReference>
<feature type="transmembrane region" description="Helical" evidence="1">
    <location>
        <begin position="48"/>
        <end position="69"/>
    </location>
</feature>
<keyword evidence="1" id="KW-0812">Transmembrane</keyword>
<evidence type="ECO:0000313" key="2">
    <source>
        <dbReference type="EMBL" id="MET3584889.1"/>
    </source>
</evidence>
<evidence type="ECO:0000256" key="1">
    <source>
        <dbReference type="SAM" id="Phobius"/>
    </source>
</evidence>
<accession>A0ABV2H368</accession>
<comment type="caution">
    <text evidence="2">The sequence shown here is derived from an EMBL/GenBank/DDBJ whole genome shotgun (WGS) entry which is preliminary data.</text>
</comment>
<keyword evidence="1" id="KW-0472">Membrane</keyword>
<proteinExistence type="predicted"/>
<gene>
    <name evidence="2" type="ORF">ABID21_000990</name>
</gene>
<feature type="transmembrane region" description="Helical" evidence="1">
    <location>
        <begin position="24"/>
        <end position="42"/>
    </location>
</feature>
<sequence length="70" mass="7449">MLAIFRDPWLEDRETRQREQRAKLLGEIGILGAGFTALFLVLSQTPLHTIGIGGLILMAAAAAGAGLGFL</sequence>
<protein>
    <submittedName>
        <fullName evidence="2">Uncharacterized protein</fullName>
    </submittedName>
</protein>
<dbReference type="Proteomes" id="UP001549031">
    <property type="component" value="Unassembled WGS sequence"/>
</dbReference>
<organism evidence="2 3">
    <name type="scientific">Pseudorhizobium tarimense</name>
    <dbReference type="NCBI Taxonomy" id="1079109"/>
    <lineage>
        <taxon>Bacteria</taxon>
        <taxon>Pseudomonadati</taxon>
        <taxon>Pseudomonadota</taxon>
        <taxon>Alphaproteobacteria</taxon>
        <taxon>Hyphomicrobiales</taxon>
        <taxon>Rhizobiaceae</taxon>
        <taxon>Rhizobium/Agrobacterium group</taxon>
        <taxon>Pseudorhizobium</taxon>
    </lineage>
</organism>
<name>A0ABV2H368_9HYPH</name>
<keyword evidence="3" id="KW-1185">Reference proteome</keyword>
<reference evidence="2 3" key="1">
    <citation type="submission" date="2024-06" db="EMBL/GenBank/DDBJ databases">
        <title>Genomic Encyclopedia of Type Strains, Phase IV (KMG-IV): sequencing the most valuable type-strain genomes for metagenomic binning, comparative biology and taxonomic classification.</title>
        <authorList>
            <person name="Goeker M."/>
        </authorList>
    </citation>
    <scope>NUCLEOTIDE SEQUENCE [LARGE SCALE GENOMIC DNA]</scope>
    <source>
        <strain evidence="2 3">DSM 105042</strain>
    </source>
</reference>
<dbReference type="EMBL" id="JBEPLJ010000003">
    <property type="protein sequence ID" value="MET3584889.1"/>
    <property type="molecule type" value="Genomic_DNA"/>
</dbReference>
<keyword evidence="1" id="KW-1133">Transmembrane helix</keyword>
<evidence type="ECO:0000313" key="3">
    <source>
        <dbReference type="Proteomes" id="UP001549031"/>
    </source>
</evidence>